<dbReference type="AlphaFoldDB" id="A0A9D5CQ59"/>
<protein>
    <recommendedName>
        <fullName evidence="15">Nop domain-containing protein</fullName>
    </recommendedName>
</protein>
<keyword evidence="5 9" id="KW-0694">RNA-binding</keyword>
<feature type="region of interest" description="Disordered" evidence="10">
    <location>
        <begin position="192"/>
        <end position="217"/>
    </location>
</feature>
<evidence type="ECO:0000256" key="10">
    <source>
        <dbReference type="SAM" id="MobiDB-lite"/>
    </source>
</evidence>
<evidence type="ECO:0000256" key="7">
    <source>
        <dbReference type="ARBA" id="ARBA00037597"/>
    </source>
</evidence>
<gene>
    <name evidence="13" type="ORF">J5N97_018160</name>
</gene>
<dbReference type="SUPFAM" id="SSF54768">
    <property type="entry name" value="dsRNA-binding domain-like"/>
    <property type="match status" value="2"/>
</dbReference>
<evidence type="ECO:0000256" key="3">
    <source>
        <dbReference type="ARBA" id="ARBA00022517"/>
    </source>
</evidence>
<feature type="compositionally biased region" description="Polar residues" evidence="10">
    <location>
        <begin position="413"/>
        <end position="424"/>
    </location>
</feature>
<evidence type="ECO:0000256" key="2">
    <source>
        <dbReference type="ARBA" id="ARBA00009211"/>
    </source>
</evidence>
<comment type="similarity">
    <text evidence="2">Belongs to the NOP5/NOP56 family.</text>
</comment>
<dbReference type="Pfam" id="PF00035">
    <property type="entry name" value="dsrm"/>
    <property type="match status" value="2"/>
</dbReference>
<dbReference type="CDD" id="cd19908">
    <property type="entry name" value="DSRM_AtDRB-like_rpt2"/>
    <property type="match status" value="1"/>
</dbReference>
<accession>A0A9D5CQ59</accession>
<feature type="domain" description="Nop" evidence="12">
    <location>
        <begin position="835"/>
        <end position="953"/>
    </location>
</feature>
<feature type="domain" description="DRBM" evidence="11">
    <location>
        <begin position="1"/>
        <end position="70"/>
    </location>
</feature>
<reference evidence="13" key="2">
    <citation type="journal article" date="2022" name="Hortic Res">
        <title>The genome of Dioscorea zingiberensis sheds light on the biosynthesis, origin and evolution of the medicinally important diosgenin saponins.</title>
        <authorList>
            <person name="Li Y."/>
            <person name="Tan C."/>
            <person name="Li Z."/>
            <person name="Guo J."/>
            <person name="Li S."/>
            <person name="Chen X."/>
            <person name="Wang C."/>
            <person name="Dai X."/>
            <person name="Yang H."/>
            <person name="Song W."/>
            <person name="Hou L."/>
            <person name="Xu J."/>
            <person name="Tong Z."/>
            <person name="Xu A."/>
            <person name="Yuan X."/>
            <person name="Wang W."/>
            <person name="Yang Q."/>
            <person name="Chen L."/>
            <person name="Sun Z."/>
            <person name="Wang K."/>
            <person name="Pan B."/>
            <person name="Chen J."/>
            <person name="Bao Y."/>
            <person name="Liu F."/>
            <person name="Qi X."/>
            <person name="Gang D.R."/>
            <person name="Wen J."/>
            <person name="Li J."/>
        </authorList>
    </citation>
    <scope>NUCLEOTIDE SEQUENCE</scope>
    <source>
        <strain evidence="13">Dzin_1.0</strain>
    </source>
</reference>
<dbReference type="Pfam" id="PF08156">
    <property type="entry name" value="NOP5NT"/>
    <property type="match status" value="1"/>
</dbReference>
<dbReference type="GO" id="GO:0031428">
    <property type="term" value="C:box C/D methylation guide snoRNP complex"/>
    <property type="evidence" value="ECO:0007669"/>
    <property type="project" value="InterPro"/>
</dbReference>
<evidence type="ECO:0000259" key="12">
    <source>
        <dbReference type="PROSITE" id="PS51358"/>
    </source>
</evidence>
<dbReference type="SMART" id="SM00931">
    <property type="entry name" value="NOSIC"/>
    <property type="match status" value="1"/>
</dbReference>
<evidence type="ECO:0000256" key="8">
    <source>
        <dbReference type="ARBA" id="ARBA00058481"/>
    </source>
</evidence>
<evidence type="ECO:0000256" key="1">
    <source>
        <dbReference type="ARBA" id="ARBA00004604"/>
    </source>
</evidence>
<keyword evidence="3" id="KW-0690">Ribosome biogenesis</keyword>
<dbReference type="InterPro" id="IPR014720">
    <property type="entry name" value="dsRBD_dom"/>
</dbReference>
<dbReference type="GO" id="GO:0032040">
    <property type="term" value="C:small-subunit processome"/>
    <property type="evidence" value="ECO:0007669"/>
    <property type="project" value="InterPro"/>
</dbReference>
<evidence type="ECO:0000313" key="13">
    <source>
        <dbReference type="EMBL" id="KAJ0976195.1"/>
    </source>
</evidence>
<evidence type="ECO:0000256" key="6">
    <source>
        <dbReference type="ARBA" id="ARBA00023242"/>
    </source>
</evidence>
<name>A0A9D5CQ59_9LILI</name>
<evidence type="ECO:0000256" key="5">
    <source>
        <dbReference type="ARBA" id="ARBA00022884"/>
    </source>
</evidence>
<evidence type="ECO:0000256" key="9">
    <source>
        <dbReference type="PROSITE-ProRule" id="PRU00266"/>
    </source>
</evidence>
<feature type="region of interest" description="Disordered" evidence="10">
    <location>
        <begin position="393"/>
        <end position="431"/>
    </location>
</feature>
<feature type="region of interest" description="Disordered" evidence="10">
    <location>
        <begin position="493"/>
        <end position="518"/>
    </location>
</feature>
<dbReference type="Pfam" id="PF01798">
    <property type="entry name" value="Nop"/>
    <property type="match status" value="1"/>
</dbReference>
<feature type="region of interest" description="Disordered" evidence="10">
    <location>
        <begin position="1003"/>
        <end position="1138"/>
    </location>
</feature>
<dbReference type="GO" id="GO:0042254">
    <property type="term" value="P:ribosome biogenesis"/>
    <property type="evidence" value="ECO:0007669"/>
    <property type="project" value="UniProtKB-KW"/>
</dbReference>
<dbReference type="SUPFAM" id="SSF89124">
    <property type="entry name" value="Nop domain"/>
    <property type="match status" value="1"/>
</dbReference>
<dbReference type="PANTHER" id="PTHR10894:SF1">
    <property type="entry name" value="NUCLEOLAR PROTEIN 58"/>
    <property type="match status" value="1"/>
</dbReference>
<dbReference type="InterPro" id="IPR012974">
    <property type="entry name" value="NOP58/56_N"/>
</dbReference>
<dbReference type="OrthoDB" id="6780543at2759"/>
<dbReference type="InterPro" id="IPR036070">
    <property type="entry name" value="Nop_dom_sf"/>
</dbReference>
<keyword evidence="4" id="KW-0677">Repeat</keyword>
<evidence type="ECO:0000313" key="14">
    <source>
        <dbReference type="Proteomes" id="UP001085076"/>
    </source>
</evidence>
<dbReference type="Proteomes" id="UP001085076">
    <property type="component" value="Miscellaneous, Linkage group lg04"/>
</dbReference>
<dbReference type="Gene3D" id="1.10.246.90">
    <property type="entry name" value="Nop domain"/>
    <property type="match status" value="1"/>
</dbReference>
<sequence>MYKNQLQELAQRSCFNLPSYACIREGPDHAPRFKATVNFNGETFESPTFCNTLRQAEHAAAEVALNTLSKRGPSKSLASRVLDETGVYKNLLQETAHRAGLKLPVYTTIRSGPGHTPVFSCTVELAGLTFNGDPAKTKKQAQKNAAMAAWSALKKLPNLGSSSSSSSLSENEGNEEQEQFVIARALASLHQAEENKSSSQMSQSDRQHLRRKPAPVRRDTRSIFNASFYAKPYQGLAYPNLSPEVMMYQMWQQEQASLLTLPTPDISDPRLLPFFPSAFQPTQGQYYLGIEQDLIDPASCFSKPSLGLPLYFSEYPPSVSARNQSQVAIQEIPRDKDQADRKEWVYLSGSGDNSNSQQVNHQSDASVFHPEDTCGTSKVKELLEDDKTAMLSNAEGSSSCTSHPSSVHDSGDCITTQESQQSTGRRPEEEFRRLTRTSVWQRQTSPNATQFFPQNAHVLDPVYVSGVHHPPLMNPPGLPMRSPPSFVAVPLTTRNGFPTRPSGSRTRIPRPRSSTTLAPPVTMKTAIPVCSARPGAVNTNFTAPAVHIRSVVPVCSAPPSRTPDSSQLNSQEDIGGTTTSVDLWKEFATSESARKVVKLKAFSKFENTTEALSAATLLIDSKPSKGLRKFLRTHCDGETLAVADSKLGNAIKEKLKIDCLHNNAVMELMRGLRNQLTELISGLATQDLAPMSLGLSHSLSRYKLKFSPDKVDTMIIQAIGLLDDLDKELNTYAMRVREWYGWHFPELAKIVQDNIQYAKAVKLMGNRVNAVDLDFSEVLSEEVEAELKEAAVISMGTEISDLDLVNIKCLCDQVLALSEYRAQLYDYLRSRMNTIAPNLTALVGELVGARLIAHGGSLLNLAKQPGSTVQILGAEKALFRALKTKHATPKYGLIFHASLIGQAAPKLKGKISRSLAAKTALAIRYDALGDSTDSSMGLENRAKLEARLRVLEGRELGRSAGSTKGKPKIEVYDKDRKKGAGALITPAKTYNSSADLLLGQATTPEQEGALSRKRKHEEVEPEPAKETLDAPVQDGSEKKEKKKKKKNKTEETNADDATDEAGEPEKKKKKKKAESSSSELPKQDETSVPENEQEPGTKEKKKKKRRHAEAEEPSANVEEQEAETKSKKKEKKKEKKGE</sequence>
<dbReference type="GO" id="GO:0003725">
    <property type="term" value="F:double-stranded RNA binding"/>
    <property type="evidence" value="ECO:0007669"/>
    <property type="project" value="InterPro"/>
</dbReference>
<dbReference type="PROSITE" id="PS50137">
    <property type="entry name" value="DS_RBD"/>
    <property type="match status" value="2"/>
</dbReference>
<proteinExistence type="inferred from homology"/>
<feature type="compositionally biased region" description="Basic residues" evidence="10">
    <location>
        <begin position="1126"/>
        <end position="1138"/>
    </location>
</feature>
<dbReference type="GO" id="GO:0030515">
    <property type="term" value="F:snoRNA binding"/>
    <property type="evidence" value="ECO:0007669"/>
    <property type="project" value="InterPro"/>
</dbReference>
<dbReference type="InterPro" id="IPR045056">
    <property type="entry name" value="Nop56/Nop58"/>
</dbReference>
<feature type="compositionally biased region" description="Basic and acidic residues" evidence="10">
    <location>
        <begin position="1016"/>
        <end position="1028"/>
    </location>
</feature>
<dbReference type="EMBL" id="JAGGNH010000004">
    <property type="protein sequence ID" value="KAJ0976195.1"/>
    <property type="molecule type" value="Genomic_DNA"/>
</dbReference>
<feature type="compositionally biased region" description="Low complexity" evidence="10">
    <location>
        <begin position="397"/>
        <end position="408"/>
    </location>
</feature>
<feature type="compositionally biased region" description="Low complexity" evidence="10">
    <location>
        <begin position="498"/>
        <end position="516"/>
    </location>
</feature>
<dbReference type="InterPro" id="IPR002687">
    <property type="entry name" value="Nop_dom"/>
</dbReference>
<dbReference type="PANTHER" id="PTHR10894">
    <property type="entry name" value="NUCLEOLAR PROTEIN 5 NUCLEOLAR PROTEIN NOP5 NOP58"/>
    <property type="match status" value="1"/>
</dbReference>
<reference evidence="13" key="1">
    <citation type="submission" date="2021-03" db="EMBL/GenBank/DDBJ databases">
        <authorList>
            <person name="Li Z."/>
            <person name="Yang C."/>
        </authorList>
    </citation>
    <scope>NUCLEOTIDE SEQUENCE</scope>
    <source>
        <strain evidence="13">Dzin_1.0</strain>
        <tissue evidence="13">Leaf</tissue>
    </source>
</reference>
<dbReference type="Gene3D" id="1.10.287.4070">
    <property type="match status" value="1"/>
</dbReference>
<keyword evidence="6" id="KW-0539">Nucleus</keyword>
<dbReference type="SMART" id="SM00358">
    <property type="entry name" value="DSRM"/>
    <property type="match status" value="2"/>
</dbReference>
<evidence type="ECO:0008006" key="15">
    <source>
        <dbReference type="Google" id="ProtNLM"/>
    </source>
</evidence>
<dbReference type="FunFam" id="1.10.287.4070:FF:000001">
    <property type="entry name" value="Probable Nucleolar protein 58"/>
    <property type="match status" value="1"/>
</dbReference>
<dbReference type="InterPro" id="IPR044450">
    <property type="entry name" value="AtDRB-like_DSRM_1"/>
</dbReference>
<evidence type="ECO:0000259" key="11">
    <source>
        <dbReference type="PROSITE" id="PS50137"/>
    </source>
</evidence>
<comment type="subcellular location">
    <subcellularLocation>
        <location evidence="1">Nucleus</location>
        <location evidence="1">Nucleolus</location>
    </subcellularLocation>
</comment>
<dbReference type="FunFam" id="3.30.160.20:FF:000036">
    <property type="entry name" value="Double-stranded RNA-binding protein 2"/>
    <property type="match status" value="2"/>
</dbReference>
<keyword evidence="14" id="KW-1185">Reference proteome</keyword>
<dbReference type="FunFam" id="1.10.246.90:FF:000004">
    <property type="entry name" value="Nucleolar protein 58"/>
    <property type="match status" value="1"/>
</dbReference>
<dbReference type="Gene3D" id="3.30.160.20">
    <property type="match status" value="2"/>
</dbReference>
<feature type="domain" description="DRBM" evidence="11">
    <location>
        <begin position="87"/>
        <end position="155"/>
    </location>
</feature>
<comment type="caution">
    <text evidence="13">The sequence shown here is derived from an EMBL/GenBank/DDBJ whole genome shotgun (WGS) entry which is preliminary data.</text>
</comment>
<comment type="function">
    <text evidence="7">Binds double-stranded RNA.</text>
</comment>
<dbReference type="InterPro" id="IPR044451">
    <property type="entry name" value="AtDRB-like_DSRM_2"/>
</dbReference>
<evidence type="ECO:0000256" key="4">
    <source>
        <dbReference type="ARBA" id="ARBA00022737"/>
    </source>
</evidence>
<feature type="compositionally biased region" description="Acidic residues" evidence="10">
    <location>
        <begin position="1052"/>
        <end position="1062"/>
    </location>
</feature>
<comment type="function">
    <text evidence="8">Required for 60S ribosomal subunit biogenesis.</text>
</comment>
<dbReference type="CDD" id="cd19907">
    <property type="entry name" value="DSRM_AtDRB-like_rpt1"/>
    <property type="match status" value="1"/>
</dbReference>
<organism evidence="13 14">
    <name type="scientific">Dioscorea zingiberensis</name>
    <dbReference type="NCBI Taxonomy" id="325984"/>
    <lineage>
        <taxon>Eukaryota</taxon>
        <taxon>Viridiplantae</taxon>
        <taxon>Streptophyta</taxon>
        <taxon>Embryophyta</taxon>
        <taxon>Tracheophyta</taxon>
        <taxon>Spermatophyta</taxon>
        <taxon>Magnoliopsida</taxon>
        <taxon>Liliopsida</taxon>
        <taxon>Dioscoreales</taxon>
        <taxon>Dioscoreaceae</taxon>
        <taxon>Dioscorea</taxon>
    </lineage>
</organism>
<dbReference type="InterPro" id="IPR012976">
    <property type="entry name" value="NOSIC"/>
</dbReference>
<dbReference type="PROSITE" id="PS51358">
    <property type="entry name" value="NOP"/>
    <property type="match status" value="1"/>
</dbReference>
<dbReference type="InterPro" id="IPR042239">
    <property type="entry name" value="Nop_C"/>
</dbReference>